<dbReference type="PANTHER" id="PTHR31225:SF9">
    <property type="entry name" value="TERPENE SYNTHASE 10"/>
    <property type="match status" value="1"/>
</dbReference>
<dbReference type="AlphaFoldDB" id="A0A165YWL0"/>
<evidence type="ECO:0000256" key="3">
    <source>
        <dbReference type="ARBA" id="ARBA00022842"/>
    </source>
</evidence>
<dbReference type="InterPro" id="IPR008949">
    <property type="entry name" value="Isoprenoid_synthase_dom_sf"/>
</dbReference>
<dbReference type="InterPro" id="IPR008930">
    <property type="entry name" value="Terpenoid_cyclase/PrenylTrfase"/>
</dbReference>
<dbReference type="GO" id="GO:0000287">
    <property type="term" value="F:magnesium ion binding"/>
    <property type="evidence" value="ECO:0007669"/>
    <property type="project" value="InterPro"/>
</dbReference>
<dbReference type="GO" id="GO:0016114">
    <property type="term" value="P:terpenoid biosynthetic process"/>
    <property type="evidence" value="ECO:0007669"/>
    <property type="project" value="InterPro"/>
</dbReference>
<dbReference type="InterPro" id="IPR036965">
    <property type="entry name" value="Terpene_synth_N_sf"/>
</dbReference>
<dbReference type="EMBL" id="LNRQ01000004">
    <property type="protein sequence ID" value="KZM99328.1"/>
    <property type="molecule type" value="Genomic_DNA"/>
</dbReference>
<dbReference type="InterPro" id="IPR050148">
    <property type="entry name" value="Terpene_synthase-like"/>
</dbReference>
<evidence type="ECO:0000259" key="4">
    <source>
        <dbReference type="Pfam" id="PF01397"/>
    </source>
</evidence>
<comment type="caution">
    <text evidence="6">The sequence shown here is derived from an EMBL/GenBank/DDBJ whole genome shotgun (WGS) entry which is preliminary data.</text>
</comment>
<dbReference type="Gene3D" id="1.10.600.10">
    <property type="entry name" value="Farnesyl Diphosphate Synthase"/>
    <property type="match status" value="2"/>
</dbReference>
<organism evidence="6">
    <name type="scientific">Daucus carota subsp. sativus</name>
    <name type="common">Carrot</name>
    <dbReference type="NCBI Taxonomy" id="79200"/>
    <lineage>
        <taxon>Eukaryota</taxon>
        <taxon>Viridiplantae</taxon>
        <taxon>Streptophyta</taxon>
        <taxon>Embryophyta</taxon>
        <taxon>Tracheophyta</taxon>
        <taxon>Spermatophyta</taxon>
        <taxon>Magnoliopsida</taxon>
        <taxon>eudicotyledons</taxon>
        <taxon>Gunneridae</taxon>
        <taxon>Pentapetalae</taxon>
        <taxon>asterids</taxon>
        <taxon>campanulids</taxon>
        <taxon>Apiales</taxon>
        <taxon>Apiaceae</taxon>
        <taxon>Apioideae</taxon>
        <taxon>Scandiceae</taxon>
        <taxon>Daucinae</taxon>
        <taxon>Daucus</taxon>
        <taxon>Daucus sect. Daucus</taxon>
    </lineage>
</organism>
<reference evidence="6" key="1">
    <citation type="journal article" date="2016" name="Nat. Genet.">
        <title>A high-quality carrot genome assembly provides new insights into carotenoid accumulation and asterid genome evolution.</title>
        <authorList>
            <person name="Iorizzo M."/>
            <person name="Ellison S."/>
            <person name="Senalik D."/>
            <person name="Zeng P."/>
            <person name="Satapoomin P."/>
            <person name="Huang J."/>
            <person name="Bowman M."/>
            <person name="Iovene M."/>
            <person name="Sanseverino W."/>
            <person name="Cavagnaro P."/>
            <person name="Yildiz M."/>
            <person name="Macko-Podgorni A."/>
            <person name="Moranska E."/>
            <person name="Grzebelus E."/>
            <person name="Grzebelus D."/>
            <person name="Ashrafi H."/>
            <person name="Zheng Z."/>
            <person name="Cheng S."/>
            <person name="Spooner D."/>
            <person name="Van Deynze A."/>
            <person name="Simon P."/>
        </authorList>
    </citation>
    <scope>NUCLEOTIDE SEQUENCE [LARGE SCALE GENOMIC DNA]</scope>
    <source>
        <tissue evidence="6">Leaf</tissue>
    </source>
</reference>
<keyword evidence="3" id="KW-0460">Magnesium</keyword>
<protein>
    <submittedName>
        <fullName evidence="6">Terpene synthase like-11</fullName>
    </submittedName>
</protein>
<feature type="domain" description="Terpene synthase N-terminal" evidence="4">
    <location>
        <begin position="60"/>
        <end position="133"/>
    </location>
</feature>
<evidence type="ECO:0000256" key="2">
    <source>
        <dbReference type="ARBA" id="ARBA00022723"/>
    </source>
</evidence>
<evidence type="ECO:0000313" key="6">
    <source>
        <dbReference type="EMBL" id="KZM99328.1"/>
    </source>
</evidence>
<sequence>MHTTSSHCTRNDTALVNNDTACVDDKSIVRRSGNFPPPIWDDDFVQSLTSDFKVESCFLKVFNGYLNKSGKFKISLAGDMKGMLYLYEASYHSKTNEKILDEAQHFTTKHMRDYVNNNNSKDEKLSKLVSHALEHPLHWTESRMEARWYIDYFETSMLADDIKDSDLLRFAKLDYNMLQATYQDELKEMSRSWKRIQWEEKFNFSRGTLVQGFYWSLGIKIGSEFKYARNVLSALNVFITTIDDIYDVYADSVKEEDLQCLMTYPNILRHSATILRLADDMGTSSHEMERGDNPKAIQCYMNDKGVSEDKAREHIKYLVTETWKKLNEECAESPLPKSFRENCLHLARIACCVYLYGDGHGLPSSRDKERLLFLFVHPIPL</sequence>
<evidence type="ECO:0000256" key="1">
    <source>
        <dbReference type="ARBA" id="ARBA00001946"/>
    </source>
</evidence>
<evidence type="ECO:0000259" key="5">
    <source>
        <dbReference type="Pfam" id="PF03936"/>
    </source>
</evidence>
<comment type="cofactor">
    <cofactor evidence="1">
        <name>Mg(2+)</name>
        <dbReference type="ChEBI" id="CHEBI:18420"/>
    </cofactor>
</comment>
<dbReference type="InterPro" id="IPR005630">
    <property type="entry name" value="Terpene_synthase_metal-bd"/>
</dbReference>
<dbReference type="OMA" id="WTESRME"/>
<dbReference type="PANTHER" id="PTHR31225">
    <property type="entry name" value="OS04G0344100 PROTEIN-RELATED"/>
    <property type="match status" value="1"/>
</dbReference>
<dbReference type="Gene3D" id="1.50.10.130">
    <property type="entry name" value="Terpene synthase, N-terminal domain"/>
    <property type="match status" value="1"/>
</dbReference>
<gene>
    <name evidence="6" type="ORF">DCAR_013310</name>
</gene>
<feature type="domain" description="Terpene synthase metal-binding" evidence="5">
    <location>
        <begin position="196"/>
        <end position="250"/>
    </location>
</feature>
<dbReference type="Pfam" id="PF01397">
    <property type="entry name" value="Terpene_synth"/>
    <property type="match status" value="1"/>
</dbReference>
<dbReference type="SUPFAM" id="SSF48576">
    <property type="entry name" value="Terpenoid synthases"/>
    <property type="match status" value="1"/>
</dbReference>
<proteinExistence type="predicted"/>
<dbReference type="InterPro" id="IPR001906">
    <property type="entry name" value="Terpene_synth_N"/>
</dbReference>
<accession>A0A165YWL0</accession>
<dbReference type="Gramene" id="KZM99328">
    <property type="protein sequence ID" value="KZM99328"/>
    <property type="gene ID" value="DCAR_013310"/>
</dbReference>
<name>A0A165YWL0_DAUCS</name>
<dbReference type="Pfam" id="PF03936">
    <property type="entry name" value="Terpene_synth_C"/>
    <property type="match status" value="2"/>
</dbReference>
<dbReference type="GO" id="GO:0010333">
    <property type="term" value="F:terpene synthase activity"/>
    <property type="evidence" value="ECO:0007669"/>
    <property type="project" value="InterPro"/>
</dbReference>
<feature type="domain" description="Terpene synthase metal-binding" evidence="5">
    <location>
        <begin position="252"/>
        <end position="325"/>
    </location>
</feature>
<dbReference type="STRING" id="79200.A0A165YWL0"/>
<keyword evidence="2" id="KW-0479">Metal-binding</keyword>
<dbReference type="SUPFAM" id="SSF48239">
    <property type="entry name" value="Terpenoid cyclases/Protein prenyltransferases"/>
    <property type="match status" value="1"/>
</dbReference>